<reference evidence="2 3" key="1">
    <citation type="journal article" name="Sci. Rep.">
        <title>Genome-scale phylogenetic analyses confirm Olpidium as the closest living zoosporic fungus to the non-flagellated, terrestrial fungi.</title>
        <authorList>
            <person name="Chang Y."/>
            <person name="Rochon D."/>
            <person name="Sekimoto S."/>
            <person name="Wang Y."/>
            <person name="Chovatia M."/>
            <person name="Sandor L."/>
            <person name="Salamov A."/>
            <person name="Grigoriev I.V."/>
            <person name="Stajich J.E."/>
            <person name="Spatafora J.W."/>
        </authorList>
    </citation>
    <scope>NUCLEOTIDE SEQUENCE [LARGE SCALE GENOMIC DNA]</scope>
    <source>
        <strain evidence="2">S191</strain>
    </source>
</reference>
<evidence type="ECO:0000256" key="1">
    <source>
        <dbReference type="SAM" id="MobiDB-lite"/>
    </source>
</evidence>
<comment type="caution">
    <text evidence="2">The sequence shown here is derived from an EMBL/GenBank/DDBJ whole genome shotgun (WGS) entry which is preliminary data.</text>
</comment>
<dbReference type="AlphaFoldDB" id="A0A8H7ZXU4"/>
<feature type="region of interest" description="Disordered" evidence="1">
    <location>
        <begin position="202"/>
        <end position="259"/>
    </location>
</feature>
<protein>
    <submittedName>
        <fullName evidence="2">Uncharacterized protein</fullName>
    </submittedName>
</protein>
<evidence type="ECO:0000313" key="3">
    <source>
        <dbReference type="Proteomes" id="UP000673691"/>
    </source>
</evidence>
<sequence>MFLDIEPALFPTSAHFRDTQVEVGKNFPRCKRTWYQSVLILSGEVSTGQPGELAGALLDFCVERRNLRKEEASDEELNSVLRRAPFFPREQIYPQTNQICEFRRVDSRASGPGSRHTDLGAAADRLFKRCESADMPGDGAGDADAEGGVREVPEAENLGAFPAPSAVGMLMASGRDMSSGVALSGVQLRVCGGPLLCRGYDRSRGPSSGLSPSPRRRWNEGQKKEERPRALRPRSDRASGTSAAARSLALSSSRPRDLSPSFALPLSRSLFLAAPGACACVTPVATRARGGRRAGGAEMAARGEPGGRGDGASAGEDGVSQRGKGRGQRSAAVDASLQAGGAADPKPNQKQQPPPPKNPLLARQREKGKPATGPVEPHGQHYVAVLPKNNGQPKAPRGLVSALLELSDVRR</sequence>
<gene>
    <name evidence="2" type="ORF">BJ554DRAFT_6671</name>
</gene>
<evidence type="ECO:0000313" key="2">
    <source>
        <dbReference type="EMBL" id="KAG5461177.1"/>
    </source>
</evidence>
<feature type="region of interest" description="Disordered" evidence="1">
    <location>
        <begin position="288"/>
        <end position="380"/>
    </location>
</feature>
<name>A0A8H7ZXU4_9FUNG</name>
<accession>A0A8H7ZXU4</accession>
<keyword evidence="3" id="KW-1185">Reference proteome</keyword>
<dbReference type="EMBL" id="JAEFCI010004071">
    <property type="protein sequence ID" value="KAG5461177.1"/>
    <property type="molecule type" value="Genomic_DNA"/>
</dbReference>
<feature type="compositionally biased region" description="Basic and acidic residues" evidence="1">
    <location>
        <begin position="217"/>
        <end position="237"/>
    </location>
</feature>
<feature type="compositionally biased region" description="Low complexity" evidence="1">
    <location>
        <begin position="238"/>
        <end position="259"/>
    </location>
</feature>
<proteinExistence type="predicted"/>
<dbReference type="Proteomes" id="UP000673691">
    <property type="component" value="Unassembled WGS sequence"/>
</dbReference>
<organism evidence="2 3">
    <name type="scientific">Olpidium bornovanus</name>
    <dbReference type="NCBI Taxonomy" id="278681"/>
    <lineage>
        <taxon>Eukaryota</taxon>
        <taxon>Fungi</taxon>
        <taxon>Fungi incertae sedis</taxon>
        <taxon>Olpidiomycota</taxon>
        <taxon>Olpidiomycotina</taxon>
        <taxon>Olpidiomycetes</taxon>
        <taxon>Olpidiales</taxon>
        <taxon>Olpidiaceae</taxon>
        <taxon>Olpidium</taxon>
    </lineage>
</organism>